<name>A0A3E0HL82_9PSEU</name>
<dbReference type="InterPro" id="IPR002734">
    <property type="entry name" value="RibDG_C"/>
</dbReference>
<dbReference type="SUPFAM" id="SSF53597">
    <property type="entry name" value="Dihydrofolate reductase-like"/>
    <property type="match status" value="1"/>
</dbReference>
<evidence type="ECO:0000259" key="1">
    <source>
        <dbReference type="Pfam" id="PF01872"/>
    </source>
</evidence>
<comment type="caution">
    <text evidence="2">The sequence shown here is derived from an EMBL/GenBank/DDBJ whole genome shotgun (WGS) entry which is preliminary data.</text>
</comment>
<dbReference type="PANTHER" id="PTHR38011">
    <property type="entry name" value="DIHYDROFOLATE REDUCTASE FAMILY PROTEIN (AFU_ORTHOLOGUE AFUA_8G06820)"/>
    <property type="match status" value="1"/>
</dbReference>
<sequence length="190" mass="21142">MRKLVAFEHMTVDGYASSGQGMGFEWTFRSYSEDLGVYGQDHIQADFDTAVYGRQTYLGMYNFWSTQPTAESAPHERAHAEWVNAVDKIVCSTTLESADWNNTRLIRGGLAEEFSRLKAGTGGAIAVYASPKLVHSLVELKLVDEFRIVVHPVVIGSGTPLFHDKSALDLELLETRSFDAGAVYLRYRVA</sequence>
<accession>A0A3E0HL82</accession>
<dbReference type="InterPro" id="IPR050765">
    <property type="entry name" value="Riboflavin_Biosynth_HTPR"/>
</dbReference>
<dbReference type="GO" id="GO:0009231">
    <property type="term" value="P:riboflavin biosynthetic process"/>
    <property type="evidence" value="ECO:0007669"/>
    <property type="project" value="InterPro"/>
</dbReference>
<dbReference type="Proteomes" id="UP000256269">
    <property type="component" value="Unassembled WGS sequence"/>
</dbReference>
<dbReference type="InterPro" id="IPR024072">
    <property type="entry name" value="DHFR-like_dom_sf"/>
</dbReference>
<dbReference type="Pfam" id="PF01872">
    <property type="entry name" value="RibD_C"/>
    <property type="match status" value="1"/>
</dbReference>
<dbReference type="PANTHER" id="PTHR38011:SF11">
    <property type="entry name" value="2,5-DIAMINO-6-RIBOSYLAMINO-4(3H)-PYRIMIDINONE 5'-PHOSPHATE REDUCTASE"/>
    <property type="match status" value="1"/>
</dbReference>
<evidence type="ECO:0000313" key="3">
    <source>
        <dbReference type="Proteomes" id="UP000256269"/>
    </source>
</evidence>
<proteinExistence type="predicted"/>
<dbReference type="OrthoDB" id="7949219at2"/>
<reference evidence="2 3" key="1">
    <citation type="submission" date="2018-08" db="EMBL/GenBank/DDBJ databases">
        <title>Genomic Encyclopedia of Archaeal and Bacterial Type Strains, Phase II (KMG-II): from individual species to whole genera.</title>
        <authorList>
            <person name="Goeker M."/>
        </authorList>
    </citation>
    <scope>NUCLEOTIDE SEQUENCE [LARGE SCALE GENOMIC DNA]</scope>
    <source>
        <strain evidence="2 3">DSM 45791</strain>
    </source>
</reference>
<dbReference type="EMBL" id="QUNO01000006">
    <property type="protein sequence ID" value="REH47219.1"/>
    <property type="molecule type" value="Genomic_DNA"/>
</dbReference>
<feature type="domain" description="Bacterial bifunctional deaminase-reductase C-terminal" evidence="1">
    <location>
        <begin position="3"/>
        <end position="183"/>
    </location>
</feature>
<dbReference type="RefSeq" id="WP_116175846.1">
    <property type="nucleotide sequence ID" value="NZ_CP144375.1"/>
</dbReference>
<dbReference type="GO" id="GO:0008703">
    <property type="term" value="F:5-amino-6-(5-phosphoribosylamino)uracil reductase activity"/>
    <property type="evidence" value="ECO:0007669"/>
    <property type="project" value="InterPro"/>
</dbReference>
<organism evidence="2 3">
    <name type="scientific">Kutzneria buriramensis</name>
    <dbReference type="NCBI Taxonomy" id="1045776"/>
    <lineage>
        <taxon>Bacteria</taxon>
        <taxon>Bacillati</taxon>
        <taxon>Actinomycetota</taxon>
        <taxon>Actinomycetes</taxon>
        <taxon>Pseudonocardiales</taxon>
        <taxon>Pseudonocardiaceae</taxon>
        <taxon>Kutzneria</taxon>
    </lineage>
</organism>
<keyword evidence="3" id="KW-1185">Reference proteome</keyword>
<protein>
    <submittedName>
        <fullName evidence="2">Dihydrofolate reductase</fullName>
    </submittedName>
</protein>
<dbReference type="Gene3D" id="3.40.430.10">
    <property type="entry name" value="Dihydrofolate Reductase, subunit A"/>
    <property type="match status" value="1"/>
</dbReference>
<evidence type="ECO:0000313" key="2">
    <source>
        <dbReference type="EMBL" id="REH47219.1"/>
    </source>
</evidence>
<gene>
    <name evidence="2" type="ORF">BCF44_106384</name>
</gene>
<dbReference type="AlphaFoldDB" id="A0A3E0HL82"/>